<dbReference type="RefSeq" id="WP_063501100.1">
    <property type="nucleotide sequence ID" value="NZ_CP014580.1"/>
</dbReference>
<geneLocation type="plasmid" evidence="3">
    <name>polga1</name>
</geneLocation>
<feature type="region of interest" description="Disordered" evidence="1">
    <location>
        <begin position="1"/>
        <end position="32"/>
    </location>
</feature>
<protein>
    <submittedName>
        <fullName evidence="2">Uncharacterized protein</fullName>
    </submittedName>
</protein>
<gene>
    <name evidence="2" type="ORF">AYM40_36925</name>
</gene>
<dbReference type="Proteomes" id="UP000076852">
    <property type="component" value="Plasmid pOLGA1"/>
</dbReference>
<dbReference type="EMBL" id="CP014580">
    <property type="protein sequence ID" value="ANB77926.1"/>
    <property type="molecule type" value="Genomic_DNA"/>
</dbReference>
<organism evidence="2 3">
    <name type="scientific">Paraburkholderia phytofirmans OLGA172</name>
    <dbReference type="NCBI Taxonomy" id="1417228"/>
    <lineage>
        <taxon>Bacteria</taxon>
        <taxon>Pseudomonadati</taxon>
        <taxon>Pseudomonadota</taxon>
        <taxon>Betaproteobacteria</taxon>
        <taxon>Burkholderiales</taxon>
        <taxon>Burkholderiaceae</taxon>
        <taxon>Paraburkholderia</taxon>
    </lineage>
</organism>
<dbReference type="KEGG" id="buz:AYM40_36925"/>
<proteinExistence type="predicted"/>
<evidence type="ECO:0000256" key="1">
    <source>
        <dbReference type="SAM" id="MobiDB-lite"/>
    </source>
</evidence>
<keyword evidence="3" id="KW-1185">Reference proteome</keyword>
<evidence type="ECO:0000313" key="3">
    <source>
        <dbReference type="Proteomes" id="UP000076852"/>
    </source>
</evidence>
<sequence>MTPLGRSEPETAVASAAPRTIVRPPDRRESPILPAELSDEDVVGRWLAAKAIGGGRLATATLAQYRTEAERMLWYARQVNTPISA</sequence>
<dbReference type="OrthoDB" id="9074218at2"/>
<name>A0A160FXH2_9BURK</name>
<accession>A0A160FXH2</accession>
<reference evidence="2 3" key="1">
    <citation type="journal article" date="2016" name="Gene">
        <title>PacBio SMRT assembly of a complex multi-replicon genome reveals chlorocatechol degradative operon in a region of genome plasticity.</title>
        <authorList>
            <person name="Ricker N."/>
            <person name="Shen S.Y."/>
            <person name="Goordial J."/>
            <person name="Jin S."/>
            <person name="Fulthorpe R.R."/>
        </authorList>
    </citation>
    <scope>NUCLEOTIDE SEQUENCE [LARGE SCALE GENOMIC DNA]</scope>
    <source>
        <strain evidence="2 3">OLGA172</strain>
        <plasmid evidence="3">polga1</plasmid>
    </source>
</reference>
<keyword evidence="2" id="KW-0614">Plasmid</keyword>
<evidence type="ECO:0000313" key="2">
    <source>
        <dbReference type="EMBL" id="ANB77926.1"/>
    </source>
</evidence>
<dbReference type="AlphaFoldDB" id="A0A160FXH2"/>